<dbReference type="Proteomes" id="UP000275719">
    <property type="component" value="Unassembled WGS sequence"/>
</dbReference>
<dbReference type="InterPro" id="IPR036661">
    <property type="entry name" value="Luciferase-like_sf"/>
</dbReference>
<evidence type="ECO:0000259" key="3">
    <source>
        <dbReference type="Pfam" id="PF00296"/>
    </source>
</evidence>
<dbReference type="GO" id="GO:0005829">
    <property type="term" value="C:cytosol"/>
    <property type="evidence" value="ECO:0007669"/>
    <property type="project" value="TreeGrafter"/>
</dbReference>
<dbReference type="RefSeq" id="WP_125018769.1">
    <property type="nucleotide sequence ID" value="NZ_RQVQ01000014.1"/>
</dbReference>
<dbReference type="InterPro" id="IPR011251">
    <property type="entry name" value="Luciferase-like_dom"/>
</dbReference>
<dbReference type="EMBL" id="RQVQ01000014">
    <property type="protein sequence ID" value="RRJ90851.1"/>
    <property type="molecule type" value="Genomic_DNA"/>
</dbReference>
<dbReference type="FunFam" id="3.20.20.30:FF:000002">
    <property type="entry name" value="LLM class flavin-dependent oxidoreductase"/>
    <property type="match status" value="1"/>
</dbReference>
<dbReference type="PANTHER" id="PTHR30137:SF6">
    <property type="entry name" value="LUCIFERASE-LIKE MONOOXYGENASE"/>
    <property type="match status" value="1"/>
</dbReference>
<evidence type="ECO:0000313" key="5">
    <source>
        <dbReference type="Proteomes" id="UP000275719"/>
    </source>
</evidence>
<gene>
    <name evidence="4" type="ORF">EG240_07450</name>
</gene>
<evidence type="ECO:0000256" key="1">
    <source>
        <dbReference type="ARBA" id="ARBA00007789"/>
    </source>
</evidence>
<comment type="similarity">
    <text evidence="1">To bacterial alkanal monooxygenase alpha and beta chains.</text>
</comment>
<sequence length="331" mass="36945">MIKYSFLDLAYVTEDATIAETFDKTLESAKHAELLGFERFWLAEHHNMDGVASSATSILIGFVAGNTRKIRVGSGGLMLPNHSPLVVAEQFGTLATLYPNRIDLGLGRAPGTDHLTASYIRPDFYENAQNFPKNVSLLQQFLSSENKNSKVRAIPGEGVDVPIWILGSSTESSVLAASYGLPYAFASHFAPAQIKNAFDFYKNNFQINDVLQAPYTLACVNVIIADSLQEAQRLATSFYMMFLGVIRNERRKMQAPIDSMDGIWNVNEEAMVRQMLTCSFIGTKEIVKRELSNFLNKIPCDEIMMSCPVYDLEARKISMTYFSEILSELNV</sequence>
<dbReference type="InterPro" id="IPR019949">
    <property type="entry name" value="CmoO-like"/>
</dbReference>
<protein>
    <recommendedName>
        <fullName evidence="2">Luciferase-like monooxygenase</fullName>
    </recommendedName>
</protein>
<dbReference type="SUPFAM" id="SSF51679">
    <property type="entry name" value="Bacterial luciferase-like"/>
    <property type="match status" value="1"/>
</dbReference>
<accession>A0A3P3W6M6</accession>
<keyword evidence="5" id="KW-1185">Reference proteome</keyword>
<dbReference type="GO" id="GO:0016705">
    <property type="term" value="F:oxidoreductase activity, acting on paired donors, with incorporation or reduction of molecular oxygen"/>
    <property type="evidence" value="ECO:0007669"/>
    <property type="project" value="InterPro"/>
</dbReference>
<dbReference type="Pfam" id="PF00296">
    <property type="entry name" value="Bac_luciferase"/>
    <property type="match status" value="1"/>
</dbReference>
<dbReference type="OrthoDB" id="9780518at2"/>
<organism evidence="4 5">
    <name type="scientific">Paenimyroides tangerinum</name>
    <dbReference type="NCBI Taxonomy" id="2488728"/>
    <lineage>
        <taxon>Bacteria</taxon>
        <taxon>Pseudomonadati</taxon>
        <taxon>Bacteroidota</taxon>
        <taxon>Flavobacteriia</taxon>
        <taxon>Flavobacteriales</taxon>
        <taxon>Flavobacteriaceae</taxon>
        <taxon>Paenimyroides</taxon>
    </lineage>
</organism>
<evidence type="ECO:0000256" key="2">
    <source>
        <dbReference type="ARBA" id="ARBA00074555"/>
    </source>
</evidence>
<evidence type="ECO:0000313" key="4">
    <source>
        <dbReference type="EMBL" id="RRJ90851.1"/>
    </source>
</evidence>
<proteinExistence type="predicted"/>
<reference evidence="4 5" key="1">
    <citation type="submission" date="2018-11" db="EMBL/GenBank/DDBJ databases">
        <title>Flavobacterium sp. nov., YIM 102701-2 draft genome.</title>
        <authorList>
            <person name="Li G."/>
            <person name="Jiang Y."/>
        </authorList>
    </citation>
    <scope>NUCLEOTIDE SEQUENCE [LARGE SCALE GENOMIC DNA]</scope>
    <source>
        <strain evidence="4 5">YIM 102701-2</strain>
    </source>
</reference>
<dbReference type="NCBIfam" id="TIGR03558">
    <property type="entry name" value="oxido_grp_1"/>
    <property type="match status" value="1"/>
</dbReference>
<dbReference type="AlphaFoldDB" id="A0A3P3W6M6"/>
<dbReference type="PANTHER" id="PTHR30137">
    <property type="entry name" value="LUCIFERASE-LIKE MONOOXYGENASE"/>
    <property type="match status" value="1"/>
</dbReference>
<dbReference type="InterPro" id="IPR050766">
    <property type="entry name" value="Bact_Lucif_Oxidored"/>
</dbReference>
<comment type="caution">
    <text evidence="4">The sequence shown here is derived from an EMBL/GenBank/DDBJ whole genome shotgun (WGS) entry which is preliminary data.</text>
</comment>
<feature type="domain" description="Luciferase-like" evidence="3">
    <location>
        <begin position="19"/>
        <end position="290"/>
    </location>
</feature>
<name>A0A3P3W6M6_9FLAO</name>
<dbReference type="Gene3D" id="3.20.20.30">
    <property type="entry name" value="Luciferase-like domain"/>
    <property type="match status" value="1"/>
</dbReference>